<reference evidence="2 3" key="1">
    <citation type="submission" date="2021-06" db="EMBL/GenBank/DDBJ databases">
        <title>Genome sequence of Babesia caballi.</title>
        <authorList>
            <person name="Yamagishi J."/>
            <person name="Kidaka T."/>
            <person name="Ochi A."/>
        </authorList>
    </citation>
    <scope>NUCLEOTIDE SEQUENCE [LARGE SCALE GENOMIC DNA]</scope>
    <source>
        <strain evidence="2">USDA-D6B2</strain>
    </source>
</reference>
<organism evidence="2 3">
    <name type="scientific">Babesia caballi</name>
    <dbReference type="NCBI Taxonomy" id="5871"/>
    <lineage>
        <taxon>Eukaryota</taxon>
        <taxon>Sar</taxon>
        <taxon>Alveolata</taxon>
        <taxon>Apicomplexa</taxon>
        <taxon>Aconoidasida</taxon>
        <taxon>Piroplasmida</taxon>
        <taxon>Babesiidae</taxon>
        <taxon>Babesia</taxon>
    </lineage>
</organism>
<evidence type="ECO:0000313" key="3">
    <source>
        <dbReference type="Proteomes" id="UP001497744"/>
    </source>
</evidence>
<accession>A0AAV4LP35</accession>
<evidence type="ECO:0000313" key="2">
    <source>
        <dbReference type="EMBL" id="GIX61611.1"/>
    </source>
</evidence>
<sequence length="422" mass="47169">MGAQNSQCKGRTGRKSFQYTSLTNPPTNLKEAIDWVLRISERDTKDTGSLRGYQAIQGLANAIKQILENNRNGYFLNLHKVLIQYKEYIEENKNRIIPSLEGILIDLINCFVKCLSRFIGYDENGNGTITGQGIAIGRNGPGTKLKPNGPSEPWESINEKNKSAKNVGYALVYDPKRAKWNDSWKEDHTEAQTCAQIFLIAVTLIFEGLTTLYWKCSAPNKWSKERFNAPTSNRLSAYLVKQGFDLNEINAFYVPSLKNQKRKDSASRDRANEGAIIHGVLAYACDEFTKVMRLQTKTPGQNEHAFKSYEEFTTALVNCAKDDAKKLQTIKTKKYCVSVNECSTACATCRILRSSDAYSTFKDYPITKLYILAVLYRTATDRCYKSNIFKALGAVGCGAGIGTAAYFTNVFGFGPIIAGFFS</sequence>
<comment type="caution">
    <text evidence="2">The sequence shown here is derived from an EMBL/GenBank/DDBJ whole genome shotgun (WGS) entry which is preliminary data.</text>
</comment>
<keyword evidence="3" id="KW-1185">Reference proteome</keyword>
<dbReference type="RefSeq" id="XP_067713682.1">
    <property type="nucleotide sequence ID" value="XM_067857581.1"/>
</dbReference>
<gene>
    <name evidence="2" type="ORF">BcabD6B2_10460</name>
</gene>
<dbReference type="AlphaFoldDB" id="A0AAV4LP35"/>
<feature type="region of interest" description="Disordered" evidence="1">
    <location>
        <begin position="1"/>
        <end position="23"/>
    </location>
</feature>
<evidence type="ECO:0000256" key="1">
    <source>
        <dbReference type="SAM" id="MobiDB-lite"/>
    </source>
</evidence>
<proteinExistence type="predicted"/>
<dbReference type="Proteomes" id="UP001497744">
    <property type="component" value="Unassembled WGS sequence"/>
</dbReference>
<dbReference type="EMBL" id="BPLF01000001">
    <property type="protein sequence ID" value="GIX61611.1"/>
    <property type="molecule type" value="Genomic_DNA"/>
</dbReference>
<protein>
    <submittedName>
        <fullName evidence="2">Variant erythrocyte surface antigen-1 family protein</fullName>
    </submittedName>
</protein>
<dbReference type="GeneID" id="94193094"/>
<name>A0AAV4LP35_BABCB</name>